<proteinExistence type="predicted"/>
<keyword evidence="7" id="KW-0732">Signal</keyword>
<evidence type="ECO:0000256" key="1">
    <source>
        <dbReference type="ARBA" id="ARBA00004370"/>
    </source>
</evidence>
<keyword evidence="4" id="KW-0961">Cell wall biogenesis/degradation</keyword>
<keyword evidence="2 6" id="KW-0472">Membrane</keyword>
<dbReference type="PANTHER" id="PTHR31361:SF1">
    <property type="entry name" value="BETA-GLUCAN SYNTHESIS-ASSOCIATED PROTEIN KRE6-RELATED"/>
    <property type="match status" value="1"/>
</dbReference>
<evidence type="ECO:0000256" key="6">
    <source>
        <dbReference type="SAM" id="Phobius"/>
    </source>
</evidence>
<dbReference type="InterPro" id="IPR013320">
    <property type="entry name" value="ConA-like_dom_sf"/>
</dbReference>
<dbReference type="AlphaFoldDB" id="A0A6G0W9I2"/>
<feature type="transmembrane region" description="Helical" evidence="6">
    <location>
        <begin position="654"/>
        <end position="674"/>
    </location>
</feature>
<reference evidence="8 9" key="1">
    <citation type="submission" date="2019-07" db="EMBL/GenBank/DDBJ databases">
        <title>Genomics analysis of Aphanomyces spp. identifies a new class of oomycete effector associated with host adaptation.</title>
        <authorList>
            <person name="Gaulin E."/>
        </authorList>
    </citation>
    <scope>NUCLEOTIDE SEQUENCE [LARGE SCALE GENOMIC DNA]</scope>
    <source>
        <strain evidence="8 9">ATCC 201684</strain>
    </source>
</reference>
<dbReference type="GO" id="GO:0015926">
    <property type="term" value="F:glucosidase activity"/>
    <property type="evidence" value="ECO:0007669"/>
    <property type="project" value="TreeGrafter"/>
</dbReference>
<dbReference type="GO" id="GO:0005789">
    <property type="term" value="C:endoplasmic reticulum membrane"/>
    <property type="evidence" value="ECO:0007669"/>
    <property type="project" value="TreeGrafter"/>
</dbReference>
<feature type="signal peptide" evidence="7">
    <location>
        <begin position="1"/>
        <end position="16"/>
    </location>
</feature>
<accession>A0A6G0W9I2</accession>
<sequence length="736" mass="80654">MKIRAALLGLFGGALAVKGPHYDAKSGIPAFVDVDTPQQYYTTKSSRGETWDLVMSDEFNRPGRNFTAGVDPLWTAIEMPDGVNAALEYYSINMTETAQEPDGRGVFRIKTQLDDISFRVYNPYKQPEPGYQQSRMYYRSGMLQSWNKFCFQGGLVEVSSQQPGVTSAINPDAAGDAKTRVTPGYYYPTWPGVWLMGNLGRALFLPSTNRMWPWSYNECNENLKKDQRISACNSNPGFGLNPNQGRGAPEIDIFEGGGNAISSSVQIAPGMPDNFRPVPDAENIYCIYSNECKTPGANSPDVPSSITQQRGHRSWYQGLRYAPHVCNPKGTAQNALAINASLDAGITVNACTDSICPASRDVNGDRGPVDGVVNGANTKYWNINSKAECFPVMNGYNGAFLCDPYTNNSKCSAALHTDGTMTAAPVPPFSYQMDAISANWDVDFYAYSNYYKYQLEWVTGRQGYVRWMIDGAPLFEIPAQSLESPPQDSAKSNPRKLMIEEPLYFIFNTALSTSWGTKPPNPGKPCRGDGTDAKVNAVCDQFPLYLRIDYIRVWQNRTSMGLGCDPPSHPTRLWIDGHASDYQDNNNLNLDVDGQAFCNSNDDCTLQGSIVTGSCGKNSRCVCSAPKVWGGPRCTTNRGVMSGSSTSGSLGPPLWAVLVISVLATGSAVAIVYIRGKGKRLQLRFRSNLYAEAAAPASKATMPQDLNLRGTVMSRQGSMEETTSRTDVKRRSRRAV</sequence>
<evidence type="ECO:0008006" key="10">
    <source>
        <dbReference type="Google" id="ProtNLM"/>
    </source>
</evidence>
<dbReference type="SUPFAM" id="SSF49899">
    <property type="entry name" value="Concanavalin A-like lectins/glucanases"/>
    <property type="match status" value="2"/>
</dbReference>
<keyword evidence="6" id="KW-0812">Transmembrane</keyword>
<dbReference type="InterPro" id="IPR005629">
    <property type="entry name" value="Skn1/Kre6/Sbg1"/>
</dbReference>
<dbReference type="Gene3D" id="2.60.120.200">
    <property type="match status" value="2"/>
</dbReference>
<dbReference type="GO" id="GO:0006078">
    <property type="term" value="P:(1-&gt;6)-beta-D-glucan biosynthetic process"/>
    <property type="evidence" value="ECO:0007669"/>
    <property type="project" value="TreeGrafter"/>
</dbReference>
<feature type="region of interest" description="Disordered" evidence="5">
    <location>
        <begin position="711"/>
        <end position="736"/>
    </location>
</feature>
<protein>
    <recommendedName>
        <fullName evidence="10">EGF-like domain-containing protein</fullName>
    </recommendedName>
</protein>
<dbReference type="VEuPathDB" id="FungiDB:AeMF1_013805"/>
<organism evidence="8 9">
    <name type="scientific">Aphanomyces euteiches</name>
    <dbReference type="NCBI Taxonomy" id="100861"/>
    <lineage>
        <taxon>Eukaryota</taxon>
        <taxon>Sar</taxon>
        <taxon>Stramenopiles</taxon>
        <taxon>Oomycota</taxon>
        <taxon>Saprolegniomycetes</taxon>
        <taxon>Saprolegniales</taxon>
        <taxon>Verrucalvaceae</taxon>
        <taxon>Aphanomyces</taxon>
    </lineage>
</organism>
<evidence type="ECO:0000256" key="3">
    <source>
        <dbReference type="ARBA" id="ARBA00023180"/>
    </source>
</evidence>
<feature type="chain" id="PRO_5026247700" description="EGF-like domain-containing protein" evidence="7">
    <location>
        <begin position="17"/>
        <end position="736"/>
    </location>
</feature>
<dbReference type="Proteomes" id="UP000481153">
    <property type="component" value="Unassembled WGS sequence"/>
</dbReference>
<gene>
    <name evidence="8" type="ORF">Ae201684_017592</name>
</gene>
<evidence type="ECO:0000313" key="8">
    <source>
        <dbReference type="EMBL" id="KAF0723511.1"/>
    </source>
</evidence>
<comment type="subcellular location">
    <subcellularLocation>
        <location evidence="1">Membrane</location>
    </subcellularLocation>
</comment>
<comment type="caution">
    <text evidence="8">The sequence shown here is derived from an EMBL/GenBank/DDBJ whole genome shotgun (WGS) entry which is preliminary data.</text>
</comment>
<evidence type="ECO:0000313" key="9">
    <source>
        <dbReference type="Proteomes" id="UP000481153"/>
    </source>
</evidence>
<evidence type="ECO:0000256" key="4">
    <source>
        <dbReference type="ARBA" id="ARBA00023316"/>
    </source>
</evidence>
<evidence type="ECO:0000256" key="5">
    <source>
        <dbReference type="SAM" id="MobiDB-lite"/>
    </source>
</evidence>
<dbReference type="Pfam" id="PF03935">
    <property type="entry name" value="SKN1_KRE6_Sbg1"/>
    <property type="match status" value="2"/>
</dbReference>
<evidence type="ECO:0000256" key="7">
    <source>
        <dbReference type="SAM" id="SignalP"/>
    </source>
</evidence>
<keyword evidence="9" id="KW-1185">Reference proteome</keyword>
<name>A0A6G0W9I2_9STRA</name>
<dbReference type="EMBL" id="VJMJ01000304">
    <property type="protein sequence ID" value="KAF0723511.1"/>
    <property type="molecule type" value="Genomic_DNA"/>
</dbReference>
<keyword evidence="3" id="KW-0325">Glycoprotein</keyword>
<keyword evidence="6" id="KW-1133">Transmembrane helix</keyword>
<dbReference type="PANTHER" id="PTHR31361">
    <property type="entry name" value="BETA-GLUCAN SYNTHESIS-ASSOCIATED PROTEIN KRE6-RELATED"/>
    <property type="match status" value="1"/>
</dbReference>
<dbReference type="GO" id="GO:0071555">
    <property type="term" value="P:cell wall organization"/>
    <property type="evidence" value="ECO:0007669"/>
    <property type="project" value="UniProtKB-KW"/>
</dbReference>
<evidence type="ECO:0000256" key="2">
    <source>
        <dbReference type="ARBA" id="ARBA00023136"/>
    </source>
</evidence>
<dbReference type="GO" id="GO:0005886">
    <property type="term" value="C:plasma membrane"/>
    <property type="evidence" value="ECO:0007669"/>
    <property type="project" value="TreeGrafter"/>
</dbReference>